<dbReference type="InterPro" id="IPR051487">
    <property type="entry name" value="Ser/Thr_Proteases_Immune/Dev"/>
</dbReference>
<accession>A0A834MHY5</accession>
<dbReference type="SUPFAM" id="SSF50494">
    <property type="entry name" value="Trypsin-like serine proteases"/>
    <property type="match status" value="1"/>
</dbReference>
<protein>
    <recommendedName>
        <fullName evidence="9">Peptidase S1 domain-containing protein</fullName>
    </recommendedName>
</protein>
<comment type="subcellular location">
    <subcellularLocation>
        <location evidence="1">Secreted</location>
    </subcellularLocation>
</comment>
<comment type="caution">
    <text evidence="10">The sequence shown here is derived from an EMBL/GenBank/DDBJ whole genome shotgun (WGS) entry which is preliminary data.</text>
</comment>
<feature type="chain" id="PRO_5032941498" description="Peptidase S1 domain-containing protein" evidence="8">
    <location>
        <begin position="24"/>
        <end position="311"/>
    </location>
</feature>
<organism evidence="10 11">
    <name type="scientific">Rhynchophorus ferrugineus</name>
    <name type="common">Red palm weevil</name>
    <name type="synonym">Curculio ferrugineus</name>
    <dbReference type="NCBI Taxonomy" id="354439"/>
    <lineage>
        <taxon>Eukaryota</taxon>
        <taxon>Metazoa</taxon>
        <taxon>Ecdysozoa</taxon>
        <taxon>Arthropoda</taxon>
        <taxon>Hexapoda</taxon>
        <taxon>Insecta</taxon>
        <taxon>Pterygota</taxon>
        <taxon>Neoptera</taxon>
        <taxon>Endopterygota</taxon>
        <taxon>Coleoptera</taxon>
        <taxon>Polyphaga</taxon>
        <taxon>Cucujiformia</taxon>
        <taxon>Curculionidae</taxon>
        <taxon>Dryophthorinae</taxon>
        <taxon>Rhynchophorus</taxon>
    </lineage>
</organism>
<keyword evidence="2" id="KW-0964">Secreted</keyword>
<gene>
    <name evidence="10" type="ORF">GWI33_007912</name>
</gene>
<keyword evidence="6" id="KW-1015">Disulfide bond</keyword>
<dbReference type="InterPro" id="IPR043504">
    <property type="entry name" value="Peptidase_S1_PA_chymotrypsin"/>
</dbReference>
<dbReference type="PRINTS" id="PR00722">
    <property type="entry name" value="CHYMOTRYPSIN"/>
</dbReference>
<dbReference type="GO" id="GO:0004252">
    <property type="term" value="F:serine-type endopeptidase activity"/>
    <property type="evidence" value="ECO:0007669"/>
    <property type="project" value="InterPro"/>
</dbReference>
<dbReference type="InterPro" id="IPR009003">
    <property type="entry name" value="Peptidase_S1_PA"/>
</dbReference>
<dbReference type="Pfam" id="PF00089">
    <property type="entry name" value="Trypsin"/>
    <property type="match status" value="1"/>
</dbReference>
<dbReference type="GO" id="GO:0005576">
    <property type="term" value="C:extracellular region"/>
    <property type="evidence" value="ECO:0007669"/>
    <property type="project" value="UniProtKB-SubCell"/>
</dbReference>
<sequence>MGSNYGSLLIVLLLLLGYVLVQAQSTDESTGKIPDNVNMFVSGNFSGTRQATVRSCDCGWRNTESTDLKIVGGYETGVNEFPAMAALIQLSTGSLFCGATIIADRYLLTAAHCVYNRYASTLGVLVGDHNITSGTDTAYSALYYVNAYAIHPNYSTSTYNNDIAIIQTTSQMTFSTYVAPICLPFYYSTYDFSGQQVIILGWGQLEFSGPTSDTLQMAALDVITNTYCNQLLSNTVTTSEMCTYTSGKDSCQSDSGGPLLWTNSLNSRMYLVGIISHGIGCALDSPGINTRVTSFLNWIVSTTTDASYCAL</sequence>
<evidence type="ECO:0000313" key="10">
    <source>
        <dbReference type="EMBL" id="KAF7278849.1"/>
    </source>
</evidence>
<dbReference type="CDD" id="cd00190">
    <property type="entry name" value="Tryp_SPc"/>
    <property type="match status" value="1"/>
</dbReference>
<dbReference type="InterPro" id="IPR018114">
    <property type="entry name" value="TRYPSIN_HIS"/>
</dbReference>
<evidence type="ECO:0000259" key="9">
    <source>
        <dbReference type="PROSITE" id="PS50240"/>
    </source>
</evidence>
<dbReference type="PANTHER" id="PTHR24256">
    <property type="entry name" value="TRYPTASE-RELATED"/>
    <property type="match status" value="1"/>
</dbReference>
<dbReference type="FunFam" id="2.40.10.10:FF:000015">
    <property type="entry name" value="Atrial natriuretic peptide-converting enzyme"/>
    <property type="match status" value="1"/>
</dbReference>
<proteinExistence type="inferred from homology"/>
<keyword evidence="4" id="KW-0378">Hydrolase</keyword>
<dbReference type="AlphaFoldDB" id="A0A834MHY5"/>
<dbReference type="Gene3D" id="2.40.10.10">
    <property type="entry name" value="Trypsin-like serine proteases"/>
    <property type="match status" value="1"/>
</dbReference>
<evidence type="ECO:0000256" key="6">
    <source>
        <dbReference type="ARBA" id="ARBA00023157"/>
    </source>
</evidence>
<keyword evidence="5" id="KW-0720">Serine protease</keyword>
<feature type="domain" description="Peptidase S1" evidence="9">
    <location>
        <begin position="70"/>
        <end position="304"/>
    </location>
</feature>
<evidence type="ECO:0000256" key="1">
    <source>
        <dbReference type="ARBA" id="ARBA00004613"/>
    </source>
</evidence>
<dbReference type="SMART" id="SM00020">
    <property type="entry name" value="Tryp_SPc"/>
    <property type="match status" value="1"/>
</dbReference>
<evidence type="ECO:0000256" key="2">
    <source>
        <dbReference type="ARBA" id="ARBA00022525"/>
    </source>
</evidence>
<dbReference type="InterPro" id="IPR001314">
    <property type="entry name" value="Peptidase_S1A"/>
</dbReference>
<reference evidence="10" key="1">
    <citation type="submission" date="2020-08" db="EMBL/GenBank/DDBJ databases">
        <title>Genome sequencing and assembly of the red palm weevil Rhynchophorus ferrugineus.</title>
        <authorList>
            <person name="Dias G.B."/>
            <person name="Bergman C.M."/>
            <person name="Manee M."/>
        </authorList>
    </citation>
    <scope>NUCLEOTIDE SEQUENCE</scope>
    <source>
        <strain evidence="10">AA-2017</strain>
        <tissue evidence="10">Whole larva</tissue>
    </source>
</reference>
<dbReference type="EMBL" id="JAACXV010000384">
    <property type="protein sequence ID" value="KAF7278849.1"/>
    <property type="molecule type" value="Genomic_DNA"/>
</dbReference>
<keyword evidence="8" id="KW-0732">Signal</keyword>
<keyword evidence="3" id="KW-0645">Protease</keyword>
<evidence type="ECO:0000256" key="3">
    <source>
        <dbReference type="ARBA" id="ARBA00022670"/>
    </source>
</evidence>
<evidence type="ECO:0000256" key="8">
    <source>
        <dbReference type="SAM" id="SignalP"/>
    </source>
</evidence>
<comment type="similarity">
    <text evidence="7">Belongs to the peptidase S1 family. CLIP subfamily.</text>
</comment>
<evidence type="ECO:0000256" key="7">
    <source>
        <dbReference type="ARBA" id="ARBA00024195"/>
    </source>
</evidence>
<evidence type="ECO:0000256" key="5">
    <source>
        <dbReference type="ARBA" id="ARBA00022825"/>
    </source>
</evidence>
<evidence type="ECO:0000256" key="4">
    <source>
        <dbReference type="ARBA" id="ARBA00022801"/>
    </source>
</evidence>
<name>A0A834MHY5_RHYFE</name>
<dbReference type="OrthoDB" id="6380398at2759"/>
<dbReference type="GO" id="GO:0006508">
    <property type="term" value="P:proteolysis"/>
    <property type="evidence" value="ECO:0007669"/>
    <property type="project" value="UniProtKB-KW"/>
</dbReference>
<dbReference type="InterPro" id="IPR001254">
    <property type="entry name" value="Trypsin_dom"/>
</dbReference>
<evidence type="ECO:0000313" key="11">
    <source>
        <dbReference type="Proteomes" id="UP000625711"/>
    </source>
</evidence>
<dbReference type="Proteomes" id="UP000625711">
    <property type="component" value="Unassembled WGS sequence"/>
</dbReference>
<dbReference type="PROSITE" id="PS50240">
    <property type="entry name" value="TRYPSIN_DOM"/>
    <property type="match status" value="1"/>
</dbReference>
<feature type="signal peptide" evidence="8">
    <location>
        <begin position="1"/>
        <end position="23"/>
    </location>
</feature>
<keyword evidence="11" id="KW-1185">Reference proteome</keyword>
<dbReference type="PROSITE" id="PS00134">
    <property type="entry name" value="TRYPSIN_HIS"/>
    <property type="match status" value="1"/>
</dbReference>